<keyword evidence="2" id="KW-0677">Repeat</keyword>
<dbReference type="Gene3D" id="3.30.160.60">
    <property type="entry name" value="Classic Zinc Finger"/>
    <property type="match status" value="3"/>
</dbReference>
<evidence type="ECO:0000313" key="9">
    <source>
        <dbReference type="EMBL" id="EFO87224.1"/>
    </source>
</evidence>
<feature type="domain" description="C2H2-type" evidence="8">
    <location>
        <begin position="4"/>
        <end position="32"/>
    </location>
</feature>
<dbReference type="SUPFAM" id="SSF57667">
    <property type="entry name" value="beta-beta-alpha zinc fingers"/>
    <property type="match status" value="2"/>
</dbReference>
<dbReference type="FunCoup" id="E3NR75">
    <property type="interactions" value="10"/>
</dbReference>
<dbReference type="Proteomes" id="UP000008281">
    <property type="component" value="Unassembled WGS sequence"/>
</dbReference>
<dbReference type="PROSITE" id="PS50157">
    <property type="entry name" value="ZINC_FINGER_C2H2_2"/>
    <property type="match status" value="4"/>
</dbReference>
<evidence type="ECO:0000313" key="10">
    <source>
        <dbReference type="Proteomes" id="UP000008281"/>
    </source>
</evidence>
<keyword evidence="1" id="KW-0479">Metal-binding</keyword>
<dbReference type="InParanoid" id="E3NR75"/>
<dbReference type="Pfam" id="PF00096">
    <property type="entry name" value="zf-C2H2"/>
    <property type="match status" value="3"/>
</dbReference>
<feature type="domain" description="C2H2-type" evidence="8">
    <location>
        <begin position="160"/>
        <end position="179"/>
    </location>
</feature>
<keyword evidence="3 6" id="KW-0863">Zinc-finger</keyword>
<evidence type="ECO:0000256" key="4">
    <source>
        <dbReference type="ARBA" id="ARBA00022833"/>
    </source>
</evidence>
<dbReference type="HOGENOM" id="CLU_054839_0_0_1"/>
<reference evidence="9" key="1">
    <citation type="submission" date="2007-07" db="EMBL/GenBank/DDBJ databases">
        <title>PCAP assembly of the Caenorhabditis remanei genome.</title>
        <authorList>
            <consortium name="The Caenorhabditis remanei Sequencing Consortium"/>
            <person name="Wilson R.K."/>
        </authorList>
    </citation>
    <scope>NUCLEOTIDE SEQUENCE [LARGE SCALE GENOMIC DNA]</scope>
    <source>
        <strain evidence="9">PB4641</strain>
    </source>
</reference>
<gene>
    <name evidence="9" type="ORF">CRE_05325</name>
</gene>
<feature type="region of interest" description="Disordered" evidence="7">
    <location>
        <begin position="301"/>
        <end position="341"/>
    </location>
</feature>
<dbReference type="InterPro" id="IPR036236">
    <property type="entry name" value="Znf_C2H2_sf"/>
</dbReference>
<dbReference type="SMART" id="SM00355">
    <property type="entry name" value="ZnF_C2H2"/>
    <property type="match status" value="5"/>
</dbReference>
<keyword evidence="5" id="KW-0539">Nucleus</keyword>
<evidence type="ECO:0000256" key="1">
    <source>
        <dbReference type="ARBA" id="ARBA00022723"/>
    </source>
</evidence>
<evidence type="ECO:0000256" key="7">
    <source>
        <dbReference type="SAM" id="MobiDB-lite"/>
    </source>
</evidence>
<keyword evidence="10" id="KW-1185">Reference proteome</keyword>
<name>E3NR75_CAERE</name>
<accession>E3NR75</accession>
<dbReference type="OrthoDB" id="6020621at2759"/>
<dbReference type="InterPro" id="IPR050826">
    <property type="entry name" value="Krueppel_C2H2_ZnFinger"/>
</dbReference>
<keyword evidence="4" id="KW-0862">Zinc</keyword>
<feature type="compositionally biased region" description="Acidic residues" evidence="7">
    <location>
        <begin position="309"/>
        <end position="320"/>
    </location>
</feature>
<feature type="domain" description="C2H2-type" evidence="8">
    <location>
        <begin position="72"/>
        <end position="100"/>
    </location>
</feature>
<evidence type="ECO:0000256" key="6">
    <source>
        <dbReference type="PROSITE-ProRule" id="PRU00042"/>
    </source>
</evidence>
<protein>
    <recommendedName>
        <fullName evidence="8">C2H2-type domain-containing protein</fullName>
    </recommendedName>
</protein>
<dbReference type="EMBL" id="DS269658">
    <property type="protein sequence ID" value="EFO87224.1"/>
    <property type="molecule type" value="Genomic_DNA"/>
</dbReference>
<dbReference type="PROSITE" id="PS00028">
    <property type="entry name" value="ZINC_FINGER_C2H2_1"/>
    <property type="match status" value="3"/>
</dbReference>
<dbReference type="PANTHER" id="PTHR24377">
    <property type="entry name" value="IP01015P-RELATED"/>
    <property type="match status" value="1"/>
</dbReference>
<proteinExistence type="predicted"/>
<dbReference type="OMA" id="MRKHARI"/>
<dbReference type="InterPro" id="IPR013087">
    <property type="entry name" value="Znf_C2H2_type"/>
</dbReference>
<dbReference type="STRING" id="31234.E3NR75"/>
<dbReference type="AlphaFoldDB" id="E3NR75"/>
<sequence>MVRYKCNECLKTFDLKRYLTKHELRMHKNKSRSEESKRSVEPLKCSMCDKVVFPRLSHLQRHQMTHLNVRDYSCDYCDEKFVQKAHLTRHLSRKHSNESGVEVNWIACDKCGNLFKTTYEMKIHRRTVHELHRCKRCREIIESGNDGLRQHYIRCRDREKMCEHCGASFSRKADLTAHQTSCLKKVAFVCIPCESFFKQRVEVESSSVNSVSTLFQLDRHIKKLHFRSVKCEKCEHISESPVQHSRHSLECLKINICGYCNVENPDKDHVAEFHWKRLKRAVPRRVAEKMIKKKEMVPSTSDCVVKTEEDSEEVEEDFEESTSGQMETEVEPDGNQEMKKRDSKEFDDPLFNFSEASTSQLDFCSTAFTEEDDSPEEYLTFSICPNDTDLSFHLRGRLPEQLVSLFPELENTCKFDKIFLNLKNLFAAIILLNSVALPRCRMTVRVPVTIPKSCDNEMEMRKWLGKSINLQED</sequence>
<evidence type="ECO:0000256" key="3">
    <source>
        <dbReference type="ARBA" id="ARBA00022771"/>
    </source>
</evidence>
<evidence type="ECO:0000256" key="5">
    <source>
        <dbReference type="ARBA" id="ARBA00023242"/>
    </source>
</evidence>
<feature type="domain" description="C2H2-type" evidence="8">
    <location>
        <begin position="106"/>
        <end position="134"/>
    </location>
</feature>
<dbReference type="GO" id="GO:0008270">
    <property type="term" value="F:zinc ion binding"/>
    <property type="evidence" value="ECO:0007669"/>
    <property type="project" value="UniProtKB-KW"/>
</dbReference>
<dbReference type="eggNOG" id="KOG1721">
    <property type="taxonomic scope" value="Eukaryota"/>
</dbReference>
<evidence type="ECO:0000256" key="2">
    <source>
        <dbReference type="ARBA" id="ARBA00022737"/>
    </source>
</evidence>
<organism evidence="10">
    <name type="scientific">Caenorhabditis remanei</name>
    <name type="common">Caenorhabditis vulgaris</name>
    <dbReference type="NCBI Taxonomy" id="31234"/>
    <lineage>
        <taxon>Eukaryota</taxon>
        <taxon>Metazoa</taxon>
        <taxon>Ecdysozoa</taxon>
        <taxon>Nematoda</taxon>
        <taxon>Chromadorea</taxon>
        <taxon>Rhabditida</taxon>
        <taxon>Rhabditina</taxon>
        <taxon>Rhabditomorpha</taxon>
        <taxon>Rhabditoidea</taxon>
        <taxon>Rhabditidae</taxon>
        <taxon>Peloderinae</taxon>
        <taxon>Caenorhabditis</taxon>
    </lineage>
</organism>
<evidence type="ECO:0000259" key="8">
    <source>
        <dbReference type="PROSITE" id="PS50157"/>
    </source>
</evidence>